<feature type="compositionally biased region" description="Polar residues" evidence="14">
    <location>
        <begin position="122"/>
        <end position="136"/>
    </location>
</feature>
<evidence type="ECO:0000256" key="4">
    <source>
        <dbReference type="ARBA" id="ARBA00022452"/>
    </source>
</evidence>
<feature type="chain" id="PRO_5004523593" evidence="15">
    <location>
        <begin position="35"/>
        <end position="837"/>
    </location>
</feature>
<dbReference type="GO" id="GO:0015344">
    <property type="term" value="F:siderophore uptake transmembrane transporter activity"/>
    <property type="evidence" value="ECO:0007669"/>
    <property type="project" value="TreeGrafter"/>
</dbReference>
<keyword evidence="3 12" id="KW-0813">Transport</keyword>
<sequence length="837" mass="93116">MQPLWAHRRLSLAMRAVTLTLCTSATCLVSTVYAATTQQIHIQQISLDQAIQQLALQTQVSISYDPTLLARFFSRGIRGSFTIDQALNRLLAPHSLEAIKLSSGGYSIQIKAKTTAHHADLQQESAEETTPSITDNNTEHKLIQLPTITLNASKNPNLSTEGNDAYTPSATSASTGLVLSLKHTPQSVSVITHQQIQDQNLSQLSEVITQTAGLSVSQAGNIGSDNSPFYARGQQIDNYLLDGIKLLSSYASIFQSQDTALYDRFEIVRGATGLMTGSGAASASINMVRKKPLENFKASAKAAVSSWENYRAESDISSPLNDTGSLRGRAILAYQDLDSYIDRYHENRKVAYFVVESDLGDHGKASLGLSYQDIDIDGIARSGLPSYATDGHLIPWSRSSSAAADWSYSKRSATALFTDLEHALTDRWKIKAMSSRTITHSNELVGYAFSADGIDPITGQGATVYTTRWEHKPIQDLFSLSLTGSFDAFNLVHDLIIGTSYSRSHSKQPTYASWNNNMHWEGKLDNIFLWDGLAPERPETQIDGWDNIKEQSQSIFAATRLKLTEQFSLMLGARLEDWQRTLKSDRYKDNSFNITKQQEKNKLIPYLAISYDFNDFLTSYISHTQIFSPQNVQTEYGDYLDAVIGKSSEIGIKAALLDNQLNLAAAIYRTDEENKAVILEDVQTPNGRQAYHAETAKSEGFEIEAVGKLSDAWQISTSFTHNQSTDQYGQRINTNIAKNMAKLFSRYTLPYLNNALTLGIGLRWQSEIYADNMGPNNTRFTQDSYALVDLMANYKISEQLRVNLNVNNLFNEKYYLAAGNSYFGPPSNFRLALKYSW</sequence>
<dbReference type="InterPro" id="IPR012910">
    <property type="entry name" value="Plug_dom"/>
</dbReference>
<keyword evidence="4 12" id="KW-1134">Transmembrane beta strand</keyword>
<dbReference type="Gene3D" id="2.40.170.20">
    <property type="entry name" value="TonB-dependent receptor, beta-barrel domain"/>
    <property type="match status" value="1"/>
</dbReference>
<dbReference type="InterPro" id="IPR036942">
    <property type="entry name" value="Beta-barrel_TonB_sf"/>
</dbReference>
<dbReference type="CDD" id="cd01347">
    <property type="entry name" value="ligand_gated_channel"/>
    <property type="match status" value="1"/>
</dbReference>
<evidence type="ECO:0000256" key="9">
    <source>
        <dbReference type="ARBA" id="ARBA00023136"/>
    </source>
</evidence>
<dbReference type="Gene3D" id="3.55.50.30">
    <property type="match status" value="1"/>
</dbReference>
<dbReference type="OrthoDB" id="8663017at2"/>
<dbReference type="InterPro" id="IPR010105">
    <property type="entry name" value="TonB_sidphr_rcpt"/>
</dbReference>
<dbReference type="EMBL" id="ATGI01000021">
    <property type="protein sequence ID" value="EPF74250.1"/>
    <property type="molecule type" value="Genomic_DNA"/>
</dbReference>
<dbReference type="eggNOG" id="COG4773">
    <property type="taxonomic scope" value="Bacteria"/>
</dbReference>
<evidence type="ECO:0000256" key="2">
    <source>
        <dbReference type="ARBA" id="ARBA00009810"/>
    </source>
</evidence>
<proteinExistence type="inferred from homology"/>
<keyword evidence="11 12" id="KW-0998">Cell outer membrane</keyword>
<keyword evidence="6 12" id="KW-0812">Transmembrane</keyword>
<dbReference type="SMART" id="SM00965">
    <property type="entry name" value="STN"/>
    <property type="match status" value="1"/>
</dbReference>
<dbReference type="SUPFAM" id="SSF56935">
    <property type="entry name" value="Porins"/>
    <property type="match status" value="1"/>
</dbReference>
<comment type="caution">
    <text evidence="17">The sequence shown here is derived from an EMBL/GenBank/DDBJ whole genome shotgun (WGS) entry which is preliminary data.</text>
</comment>
<keyword evidence="8 13" id="KW-0798">TonB box</keyword>
<accession>S3N2G9</accession>
<dbReference type="GO" id="GO:0009279">
    <property type="term" value="C:cell outer membrane"/>
    <property type="evidence" value="ECO:0007669"/>
    <property type="project" value="UniProtKB-SubCell"/>
</dbReference>
<dbReference type="Pfam" id="PF00593">
    <property type="entry name" value="TonB_dep_Rec_b-barrel"/>
    <property type="match status" value="1"/>
</dbReference>
<evidence type="ECO:0000256" key="11">
    <source>
        <dbReference type="ARBA" id="ARBA00023237"/>
    </source>
</evidence>
<dbReference type="InterPro" id="IPR011662">
    <property type="entry name" value="Secretin/TonB_short_N"/>
</dbReference>
<gene>
    <name evidence="17" type="ORF">F945_01617</name>
</gene>
<feature type="domain" description="Secretin/TonB short N-terminal" evidence="16">
    <location>
        <begin position="60"/>
        <end position="111"/>
    </location>
</feature>
<comment type="subcellular location">
    <subcellularLocation>
        <location evidence="1 12">Cell outer membrane</location>
        <topology evidence="1 12">Multi-pass membrane protein</topology>
    </subcellularLocation>
</comment>
<organism evidence="17 18">
    <name type="scientific">Acinetobacter rudis CIP 110305</name>
    <dbReference type="NCBI Taxonomy" id="421052"/>
    <lineage>
        <taxon>Bacteria</taxon>
        <taxon>Pseudomonadati</taxon>
        <taxon>Pseudomonadota</taxon>
        <taxon>Gammaproteobacteria</taxon>
        <taxon>Moraxellales</taxon>
        <taxon>Moraxellaceae</taxon>
        <taxon>Acinetobacter</taxon>
    </lineage>
</organism>
<evidence type="ECO:0000256" key="6">
    <source>
        <dbReference type="ARBA" id="ARBA00022692"/>
    </source>
</evidence>
<dbReference type="GO" id="GO:0015891">
    <property type="term" value="P:siderophore transport"/>
    <property type="evidence" value="ECO:0007669"/>
    <property type="project" value="InterPro"/>
</dbReference>
<reference evidence="17 18" key="1">
    <citation type="submission" date="2013-06" db="EMBL/GenBank/DDBJ databases">
        <title>The Genome Sequence of Acinetobacter rudis CIP 110305.</title>
        <authorList>
            <consortium name="The Broad Institute Genome Sequencing Platform"/>
            <consortium name="The Broad Institute Genome Sequencing Center for Infectious Disease"/>
            <person name="Cerqueira G."/>
            <person name="Feldgarden M."/>
            <person name="Courvalin P."/>
            <person name="Perichon B."/>
            <person name="Grillot-Courvalin C."/>
            <person name="Clermont D."/>
            <person name="Rocha E."/>
            <person name="Yoon E.-J."/>
            <person name="Nemec A."/>
            <person name="Young S.K."/>
            <person name="Zeng Q."/>
            <person name="Gargeya S."/>
            <person name="Fitzgerald M."/>
            <person name="Abouelleil A."/>
            <person name="Alvarado L."/>
            <person name="Berlin A.M."/>
            <person name="Chapman S.B."/>
            <person name="Dewar J."/>
            <person name="Goldberg J."/>
            <person name="Griggs A."/>
            <person name="Gujja S."/>
            <person name="Hansen M."/>
            <person name="Howarth C."/>
            <person name="Imamovic A."/>
            <person name="Larimer J."/>
            <person name="McCowan C."/>
            <person name="Murphy C."/>
            <person name="Pearson M."/>
            <person name="Priest M."/>
            <person name="Roberts A."/>
            <person name="Saif S."/>
            <person name="Shea T."/>
            <person name="Sykes S."/>
            <person name="Wortman J."/>
            <person name="Nusbaum C."/>
            <person name="Birren B."/>
        </authorList>
    </citation>
    <scope>NUCLEOTIDE SEQUENCE [LARGE SCALE GENOMIC DNA]</scope>
    <source>
        <strain evidence="17 18">CIP 110305</strain>
    </source>
</reference>
<evidence type="ECO:0000313" key="17">
    <source>
        <dbReference type="EMBL" id="EPF74250.1"/>
    </source>
</evidence>
<feature type="signal peptide" evidence="15">
    <location>
        <begin position="1"/>
        <end position="34"/>
    </location>
</feature>
<dbReference type="Gene3D" id="2.170.130.10">
    <property type="entry name" value="TonB-dependent receptor, plug domain"/>
    <property type="match status" value="1"/>
</dbReference>
<dbReference type="InterPro" id="IPR039426">
    <property type="entry name" value="TonB-dep_rcpt-like"/>
</dbReference>
<dbReference type="NCBIfam" id="TIGR01783">
    <property type="entry name" value="TonB-siderophor"/>
    <property type="match status" value="1"/>
</dbReference>
<dbReference type="RefSeq" id="WP_016656025.1">
    <property type="nucleotide sequence ID" value="NZ_KE340353.1"/>
</dbReference>
<evidence type="ECO:0000256" key="8">
    <source>
        <dbReference type="ARBA" id="ARBA00023077"/>
    </source>
</evidence>
<dbReference type="AlphaFoldDB" id="S3N2G9"/>
<keyword evidence="5" id="KW-0410">Iron transport</keyword>
<protein>
    <submittedName>
        <fullName evidence="17">Iron complex outermembrane recepter protein</fullName>
    </submittedName>
</protein>
<evidence type="ECO:0000256" key="1">
    <source>
        <dbReference type="ARBA" id="ARBA00004571"/>
    </source>
</evidence>
<keyword evidence="15" id="KW-0732">Signal</keyword>
<keyword evidence="10" id="KW-0675">Receptor</keyword>
<keyword evidence="18" id="KW-1185">Reference proteome</keyword>
<evidence type="ECO:0000256" key="10">
    <source>
        <dbReference type="ARBA" id="ARBA00023170"/>
    </source>
</evidence>
<comment type="similarity">
    <text evidence="2 12 13">Belongs to the TonB-dependent receptor family.</text>
</comment>
<dbReference type="HOGENOM" id="CLU_008287_9_3_6"/>
<dbReference type="InterPro" id="IPR000531">
    <property type="entry name" value="Beta-barrel_TonB"/>
</dbReference>
<feature type="region of interest" description="Disordered" evidence="14">
    <location>
        <begin position="118"/>
        <end position="137"/>
    </location>
</feature>
<keyword evidence="9 12" id="KW-0472">Membrane</keyword>
<evidence type="ECO:0000256" key="5">
    <source>
        <dbReference type="ARBA" id="ARBA00022496"/>
    </source>
</evidence>
<dbReference type="GO" id="GO:0038023">
    <property type="term" value="F:signaling receptor activity"/>
    <property type="evidence" value="ECO:0007669"/>
    <property type="project" value="InterPro"/>
</dbReference>
<dbReference type="Proteomes" id="UP000014568">
    <property type="component" value="Unassembled WGS sequence"/>
</dbReference>
<dbReference type="PROSITE" id="PS52016">
    <property type="entry name" value="TONB_DEPENDENT_REC_3"/>
    <property type="match status" value="1"/>
</dbReference>
<evidence type="ECO:0000256" key="12">
    <source>
        <dbReference type="PROSITE-ProRule" id="PRU01360"/>
    </source>
</evidence>
<evidence type="ECO:0000256" key="15">
    <source>
        <dbReference type="SAM" id="SignalP"/>
    </source>
</evidence>
<dbReference type="Pfam" id="PF07715">
    <property type="entry name" value="Plug"/>
    <property type="match status" value="1"/>
</dbReference>
<evidence type="ECO:0000259" key="16">
    <source>
        <dbReference type="SMART" id="SM00965"/>
    </source>
</evidence>
<evidence type="ECO:0000256" key="14">
    <source>
        <dbReference type="SAM" id="MobiDB-lite"/>
    </source>
</evidence>
<dbReference type="PANTHER" id="PTHR32552:SF74">
    <property type="entry name" value="HYDROXAMATE SIDEROPHORE RECEPTOR FHUE"/>
    <property type="match status" value="1"/>
</dbReference>
<name>S3N2G9_9GAMM</name>
<dbReference type="InterPro" id="IPR037066">
    <property type="entry name" value="Plug_dom_sf"/>
</dbReference>
<dbReference type="STRING" id="632955.GCA_000829675_03112"/>
<evidence type="ECO:0000256" key="3">
    <source>
        <dbReference type="ARBA" id="ARBA00022448"/>
    </source>
</evidence>
<keyword evidence="5" id="KW-0406">Ion transport</keyword>
<evidence type="ECO:0000256" key="7">
    <source>
        <dbReference type="ARBA" id="ARBA00023004"/>
    </source>
</evidence>
<evidence type="ECO:0000313" key="18">
    <source>
        <dbReference type="Proteomes" id="UP000014568"/>
    </source>
</evidence>
<dbReference type="PATRIC" id="fig|421052.3.peg.1574"/>
<evidence type="ECO:0000256" key="13">
    <source>
        <dbReference type="RuleBase" id="RU003357"/>
    </source>
</evidence>
<dbReference type="PANTHER" id="PTHR32552">
    <property type="entry name" value="FERRICHROME IRON RECEPTOR-RELATED"/>
    <property type="match status" value="1"/>
</dbReference>
<keyword evidence="7" id="KW-0408">Iron</keyword>